<keyword evidence="3" id="KW-0547">Nucleotide-binding</keyword>
<gene>
    <name evidence="7" type="ORF">EVOR1521_LOCUS26713</name>
</gene>
<evidence type="ECO:0000256" key="4">
    <source>
        <dbReference type="ARBA" id="ARBA00022777"/>
    </source>
</evidence>
<organism evidence="7 8">
    <name type="scientific">Effrenium voratum</name>
    <dbReference type="NCBI Taxonomy" id="2562239"/>
    <lineage>
        <taxon>Eukaryota</taxon>
        <taxon>Sar</taxon>
        <taxon>Alveolata</taxon>
        <taxon>Dinophyceae</taxon>
        <taxon>Suessiales</taxon>
        <taxon>Symbiodiniaceae</taxon>
        <taxon>Effrenium</taxon>
    </lineage>
</organism>
<dbReference type="PANTHER" id="PTHR45646">
    <property type="entry name" value="SERINE/THREONINE-PROTEIN KINASE DOA-RELATED"/>
    <property type="match status" value="1"/>
</dbReference>
<evidence type="ECO:0000256" key="1">
    <source>
        <dbReference type="ARBA" id="ARBA00022527"/>
    </source>
</evidence>
<reference evidence="7" key="1">
    <citation type="submission" date="2023-08" db="EMBL/GenBank/DDBJ databases">
        <authorList>
            <person name="Chen Y."/>
            <person name="Shah S."/>
            <person name="Dougan E. K."/>
            <person name="Thang M."/>
            <person name="Chan C."/>
        </authorList>
    </citation>
    <scope>NUCLEOTIDE SEQUENCE</scope>
</reference>
<evidence type="ECO:0000256" key="2">
    <source>
        <dbReference type="ARBA" id="ARBA00022679"/>
    </source>
</evidence>
<keyword evidence="1" id="KW-0723">Serine/threonine-protein kinase</keyword>
<dbReference type="EMBL" id="CAUJNA010003530">
    <property type="protein sequence ID" value="CAJ1404218.1"/>
    <property type="molecule type" value="Genomic_DNA"/>
</dbReference>
<keyword evidence="2" id="KW-0808">Transferase</keyword>
<dbReference type="InterPro" id="IPR011009">
    <property type="entry name" value="Kinase-like_dom_sf"/>
</dbReference>
<accession>A0AA36JFU2</accession>
<keyword evidence="4" id="KW-0418">Kinase</keyword>
<comment type="caution">
    <text evidence="7">The sequence shown here is derived from an EMBL/GenBank/DDBJ whole genome shotgun (WGS) entry which is preliminary data.</text>
</comment>
<feature type="region of interest" description="Disordered" evidence="6">
    <location>
        <begin position="99"/>
        <end position="122"/>
    </location>
</feature>
<dbReference type="AlphaFoldDB" id="A0AA36JFU2"/>
<sequence length="122" mass="14087">MELYTGELLFGTHENLEHLALMEKSLGRMPSKMLQQATGPARDKYLARDRYGEWRLNWPAGAQSPSSERHVRNQTTLEKMVPPQHAVFAEFVGRLLTPDKHARPSAKQALNHRFLRERNLPE</sequence>
<evidence type="ECO:0000256" key="5">
    <source>
        <dbReference type="ARBA" id="ARBA00022840"/>
    </source>
</evidence>
<name>A0AA36JFU2_9DINO</name>
<keyword evidence="5" id="KW-0067">ATP-binding</keyword>
<evidence type="ECO:0000256" key="3">
    <source>
        <dbReference type="ARBA" id="ARBA00022741"/>
    </source>
</evidence>
<dbReference type="GO" id="GO:0005634">
    <property type="term" value="C:nucleus"/>
    <property type="evidence" value="ECO:0007669"/>
    <property type="project" value="TreeGrafter"/>
</dbReference>
<evidence type="ECO:0000313" key="7">
    <source>
        <dbReference type="EMBL" id="CAJ1404218.1"/>
    </source>
</evidence>
<dbReference type="GO" id="GO:0004674">
    <property type="term" value="F:protein serine/threonine kinase activity"/>
    <property type="evidence" value="ECO:0007669"/>
    <property type="project" value="UniProtKB-KW"/>
</dbReference>
<evidence type="ECO:0000313" key="8">
    <source>
        <dbReference type="Proteomes" id="UP001178507"/>
    </source>
</evidence>
<keyword evidence="8" id="KW-1185">Reference proteome</keyword>
<evidence type="ECO:0000256" key="6">
    <source>
        <dbReference type="SAM" id="MobiDB-lite"/>
    </source>
</evidence>
<dbReference type="Proteomes" id="UP001178507">
    <property type="component" value="Unassembled WGS sequence"/>
</dbReference>
<dbReference type="Gene3D" id="1.10.510.10">
    <property type="entry name" value="Transferase(Phosphotransferase) domain 1"/>
    <property type="match status" value="1"/>
</dbReference>
<dbReference type="SUPFAM" id="SSF56112">
    <property type="entry name" value="Protein kinase-like (PK-like)"/>
    <property type="match status" value="1"/>
</dbReference>
<dbReference type="EMBL" id="CAUJNA010003530">
    <property type="protein sequence ID" value="CAJ1404217.1"/>
    <property type="molecule type" value="Genomic_DNA"/>
</dbReference>
<proteinExistence type="predicted"/>
<dbReference type="InterPro" id="IPR051175">
    <property type="entry name" value="CLK_kinases"/>
</dbReference>
<dbReference type="PANTHER" id="PTHR45646:SF11">
    <property type="entry name" value="SERINE_THREONINE-PROTEIN KINASE DOA"/>
    <property type="match status" value="1"/>
</dbReference>
<dbReference type="GO" id="GO:0005524">
    <property type="term" value="F:ATP binding"/>
    <property type="evidence" value="ECO:0007669"/>
    <property type="project" value="UniProtKB-KW"/>
</dbReference>
<protein>
    <submittedName>
        <fullName evidence="7">Uncharacterized protein</fullName>
    </submittedName>
</protein>